<evidence type="ECO:0000313" key="2">
    <source>
        <dbReference type="EMBL" id="PPQ81864.1"/>
    </source>
</evidence>
<keyword evidence="3" id="KW-1185">Reference proteome</keyword>
<comment type="caution">
    <text evidence="2">The sequence shown here is derived from an EMBL/GenBank/DDBJ whole genome shotgun (WGS) entry which is preliminary data.</text>
</comment>
<evidence type="ECO:0000313" key="3">
    <source>
        <dbReference type="Proteomes" id="UP000283269"/>
    </source>
</evidence>
<name>A0A409WTK3_PSICY</name>
<evidence type="ECO:0000256" key="1">
    <source>
        <dbReference type="SAM" id="MobiDB-lite"/>
    </source>
</evidence>
<feature type="compositionally biased region" description="Polar residues" evidence="1">
    <location>
        <begin position="124"/>
        <end position="134"/>
    </location>
</feature>
<gene>
    <name evidence="2" type="ORF">CVT25_013464</name>
</gene>
<dbReference type="Proteomes" id="UP000283269">
    <property type="component" value="Unassembled WGS sequence"/>
</dbReference>
<dbReference type="EMBL" id="NHYD01003205">
    <property type="protein sequence ID" value="PPQ81864.1"/>
    <property type="molecule type" value="Genomic_DNA"/>
</dbReference>
<dbReference type="AlphaFoldDB" id="A0A409WTK3"/>
<proteinExistence type="predicted"/>
<feature type="region of interest" description="Disordered" evidence="1">
    <location>
        <begin position="115"/>
        <end position="134"/>
    </location>
</feature>
<sequence length="134" mass="14983">MIFSTIAENIPQVPLTEPPELGTPGHKAYFYQQVEESINRTVKKHTTEYPNSPIAKGWLALNAIQQGILLSTMRSLLYEPDKLNVDDIEDLDYTTSIGFCSHVLATMRKPAKKPKDSLLRSAIRHSSTAKQASK</sequence>
<protein>
    <submittedName>
        <fullName evidence="2">Uncharacterized protein</fullName>
    </submittedName>
</protein>
<reference evidence="2 3" key="1">
    <citation type="journal article" date="2018" name="Evol. Lett.">
        <title>Horizontal gene cluster transfer increased hallucinogenic mushroom diversity.</title>
        <authorList>
            <person name="Reynolds H.T."/>
            <person name="Vijayakumar V."/>
            <person name="Gluck-Thaler E."/>
            <person name="Korotkin H.B."/>
            <person name="Matheny P.B."/>
            <person name="Slot J.C."/>
        </authorList>
    </citation>
    <scope>NUCLEOTIDE SEQUENCE [LARGE SCALE GENOMIC DNA]</scope>
    <source>
        <strain evidence="2 3">2631</strain>
    </source>
</reference>
<organism evidence="2 3">
    <name type="scientific">Psilocybe cyanescens</name>
    <dbReference type="NCBI Taxonomy" id="93625"/>
    <lineage>
        <taxon>Eukaryota</taxon>
        <taxon>Fungi</taxon>
        <taxon>Dikarya</taxon>
        <taxon>Basidiomycota</taxon>
        <taxon>Agaricomycotina</taxon>
        <taxon>Agaricomycetes</taxon>
        <taxon>Agaricomycetidae</taxon>
        <taxon>Agaricales</taxon>
        <taxon>Agaricineae</taxon>
        <taxon>Strophariaceae</taxon>
        <taxon>Psilocybe</taxon>
    </lineage>
</organism>
<accession>A0A409WTK3</accession>
<dbReference type="InParanoid" id="A0A409WTK3"/>